<keyword evidence="5" id="KW-1185">Reference proteome</keyword>
<proteinExistence type="inferred from homology"/>
<evidence type="ECO:0000313" key="4">
    <source>
        <dbReference type="EMBL" id="MFB9051705.1"/>
    </source>
</evidence>
<comment type="cofactor">
    <cofactor evidence="2">
        <name>Cu cation</name>
        <dbReference type="ChEBI" id="CHEBI:23378"/>
    </cofactor>
    <text evidence="2">Binds 1 copper ion per subunit.</text>
</comment>
<dbReference type="PANTHER" id="PTHR10003">
    <property type="entry name" value="SUPEROXIDE DISMUTASE CU-ZN -RELATED"/>
    <property type="match status" value="1"/>
</dbReference>
<evidence type="ECO:0000256" key="1">
    <source>
        <dbReference type="ARBA" id="ARBA00010457"/>
    </source>
</evidence>
<dbReference type="EMBL" id="JBHMEZ010000001">
    <property type="protein sequence ID" value="MFB9051705.1"/>
    <property type="molecule type" value="Genomic_DNA"/>
</dbReference>
<dbReference type="InterPro" id="IPR036423">
    <property type="entry name" value="SOD-like_Cu/Zn_dom_sf"/>
</dbReference>
<comment type="catalytic activity">
    <reaction evidence="2">
        <text>2 superoxide + 2 H(+) = H2O2 + O2</text>
        <dbReference type="Rhea" id="RHEA:20696"/>
        <dbReference type="ChEBI" id="CHEBI:15378"/>
        <dbReference type="ChEBI" id="CHEBI:15379"/>
        <dbReference type="ChEBI" id="CHEBI:16240"/>
        <dbReference type="ChEBI" id="CHEBI:18421"/>
        <dbReference type="EC" id="1.15.1.1"/>
    </reaction>
</comment>
<comment type="cofactor">
    <cofactor evidence="2">
        <name>Zn(2+)</name>
        <dbReference type="ChEBI" id="CHEBI:29105"/>
    </cofactor>
    <text evidence="2">Binds 1 zinc ion per subunit.</text>
</comment>
<comment type="similarity">
    <text evidence="1 2">Belongs to the Cu-Zn superoxide dismutase family.</text>
</comment>
<dbReference type="EC" id="1.15.1.1" evidence="2"/>
<comment type="function">
    <text evidence="2">Destroys radicals which are normally produced within the cells and which are toxic to biological systems.</text>
</comment>
<dbReference type="InterPro" id="IPR018152">
    <property type="entry name" value="SOD_Cu/Zn_BS"/>
</dbReference>
<keyword evidence="2" id="KW-0479">Metal-binding</keyword>
<keyword evidence="2" id="KW-0186">Copper</keyword>
<dbReference type="PROSITE" id="PS00332">
    <property type="entry name" value="SOD_CU_ZN_2"/>
    <property type="match status" value="1"/>
</dbReference>
<dbReference type="Pfam" id="PF00080">
    <property type="entry name" value="Sod_Cu"/>
    <property type="match status" value="1"/>
</dbReference>
<dbReference type="SUPFAM" id="SSF49329">
    <property type="entry name" value="Cu,Zn superoxide dismutase-like"/>
    <property type="match status" value="1"/>
</dbReference>
<evidence type="ECO:0000259" key="3">
    <source>
        <dbReference type="Pfam" id="PF00080"/>
    </source>
</evidence>
<comment type="caution">
    <text evidence="4">The sequence shown here is derived from an EMBL/GenBank/DDBJ whole genome shotgun (WGS) entry which is preliminary data.</text>
</comment>
<dbReference type="InterPro" id="IPR024134">
    <property type="entry name" value="SOD_Cu/Zn_/chaperone"/>
</dbReference>
<dbReference type="InterPro" id="IPR001424">
    <property type="entry name" value="SOD_Cu_Zn_dom"/>
</dbReference>
<evidence type="ECO:0000256" key="2">
    <source>
        <dbReference type="RuleBase" id="RU000393"/>
    </source>
</evidence>
<dbReference type="CDD" id="cd00305">
    <property type="entry name" value="Cu-Zn_Superoxide_Dismutase"/>
    <property type="match status" value="1"/>
</dbReference>
<protein>
    <recommendedName>
        <fullName evidence="2">Superoxide dismutase [Cu-Zn]</fullName>
        <ecNumber evidence="2">1.15.1.1</ecNumber>
    </recommendedName>
</protein>
<accession>A0ABV5EWZ5</accession>
<keyword evidence="2" id="KW-0560">Oxidoreductase</keyword>
<dbReference type="Gene3D" id="2.60.40.200">
    <property type="entry name" value="Superoxide dismutase, copper/zinc binding domain"/>
    <property type="match status" value="1"/>
</dbReference>
<dbReference type="Proteomes" id="UP001589605">
    <property type="component" value="Unassembled WGS sequence"/>
</dbReference>
<reference evidence="4 5" key="1">
    <citation type="submission" date="2024-09" db="EMBL/GenBank/DDBJ databases">
        <authorList>
            <person name="Sun Q."/>
            <person name="Mori K."/>
        </authorList>
    </citation>
    <scope>NUCLEOTIDE SEQUENCE [LARGE SCALE GENOMIC DNA]</scope>
    <source>
        <strain evidence="4 5">CECT 8286</strain>
    </source>
</reference>
<sequence length="206" mass="22319">MKFHKTLLLAICVIGLASCENKKKETNSMDNPTHTPDKESVIENAENAKDMSTDNAIQVKVVMEAKSDSKVSGTIVFTQVDDSVKMLGELEGLKPNTVHAIHLHETADCSSHDAKSSGGHWNPTDAKHGEWGDSEGYHRGDIGNFTADENGNATVTFETDQWCLDCEDETMTIVGRGIIIHEGTDDFTTQPTGDAGKRIACGAINK</sequence>
<dbReference type="RefSeq" id="WP_382380376.1">
    <property type="nucleotide sequence ID" value="NZ_JBHMEZ010000001.1"/>
</dbReference>
<feature type="domain" description="Superoxide dismutase copper/zinc binding" evidence="3">
    <location>
        <begin position="71"/>
        <end position="204"/>
    </location>
</feature>
<organism evidence="4 5">
    <name type="scientific">Formosa undariae</name>
    <dbReference type="NCBI Taxonomy" id="1325436"/>
    <lineage>
        <taxon>Bacteria</taxon>
        <taxon>Pseudomonadati</taxon>
        <taxon>Bacteroidota</taxon>
        <taxon>Flavobacteriia</taxon>
        <taxon>Flavobacteriales</taxon>
        <taxon>Flavobacteriaceae</taxon>
        <taxon>Formosa</taxon>
    </lineage>
</organism>
<evidence type="ECO:0000313" key="5">
    <source>
        <dbReference type="Proteomes" id="UP001589605"/>
    </source>
</evidence>
<dbReference type="PROSITE" id="PS51257">
    <property type="entry name" value="PROKAR_LIPOPROTEIN"/>
    <property type="match status" value="1"/>
</dbReference>
<gene>
    <name evidence="4" type="ORF">ACFFVB_01325</name>
</gene>
<name>A0ABV5EWZ5_9FLAO</name>
<keyword evidence="2" id="KW-0862">Zinc</keyword>